<dbReference type="InterPro" id="IPR001487">
    <property type="entry name" value="Bromodomain"/>
</dbReference>
<evidence type="ECO:0000256" key="6">
    <source>
        <dbReference type="ARBA" id="ARBA00023015"/>
    </source>
</evidence>
<evidence type="ECO:0000259" key="13">
    <source>
        <dbReference type="PROSITE" id="PS50014"/>
    </source>
</evidence>
<keyword evidence="5" id="KW-0156">Chromatin regulator</keyword>
<keyword evidence="7 12" id="KW-0103">Bromodomain</keyword>
<accession>A0ABM1PXJ6</accession>
<dbReference type="GeneID" id="108619709"/>
<reference evidence="15" key="1">
    <citation type="journal article" date="1997" name="Nucleic Acids Res.">
        <title>tRNAscan-SE: a program for improved detection of transfer RNA genes in genomic sequence.</title>
        <authorList>
            <person name="Lowe T.M."/>
            <person name="Eddy S.R."/>
        </authorList>
    </citation>
    <scope>NUCLEOTIDE SEQUENCE [LARGE SCALE GENOMIC DNA]</scope>
</reference>
<keyword evidence="6" id="KW-0805">Transcription regulation</keyword>
<protein>
    <recommendedName>
        <fullName evidence="3">histone acetyltransferase</fullName>
        <ecNumber evidence="3">2.3.1.48</ecNumber>
    </recommendedName>
</protein>
<dbReference type="InterPro" id="IPR037800">
    <property type="entry name" value="GCN5"/>
</dbReference>
<keyword evidence="8" id="KW-0010">Activator</keyword>
<evidence type="ECO:0000256" key="9">
    <source>
        <dbReference type="ARBA" id="ARBA00023163"/>
    </source>
</evidence>
<sequence>MWNSSSKTTTSNANNKENDLPIDAVYRAINAIKESKAAIKPTLLNPLSVPQDEIVKAEEQKGIIEFHCISNSLTKDVDKQTAIFLIALQSVFGQQLPEMPPTYITRLLYDPMHKTIVLAKKGQAIGGICFRMFPTQGFTEIVFCAISMPEQVKGYGSYLMNHLKDYIMQKGIQHLLAYADCNAIGYFKKQGFSNKIRLARPIYEGFIKEYDSATLMHCELHPGIVNTQITSTIRQQKEVLNELIAQRQKEVERVRTGLTCFKHGVAAIPIASIPGLKEIGWHPNFSATRVEERSNPAHLTGLFEAVLQAMRRQTTAWPFLSPVNPKDVPDYYVHIKYPMDLKTVGERLERGYYKTRRLFMADMARMFSNCRSFNAPNTDYYRCATTLERFYLNKMRQFGLLDK</sequence>
<comment type="subcellular location">
    <subcellularLocation>
        <location evidence="1">Nucleus</location>
    </subcellularLocation>
</comment>
<dbReference type="PANTHER" id="PTHR45750:SF3">
    <property type="entry name" value="HISTONE ACETYLTRANSFERASE"/>
    <property type="match status" value="1"/>
</dbReference>
<dbReference type="InterPro" id="IPR036427">
    <property type="entry name" value="Bromodomain-like_sf"/>
</dbReference>
<evidence type="ECO:0000313" key="16">
    <source>
        <dbReference type="RefSeq" id="XP_017871932.1"/>
    </source>
</evidence>
<gene>
    <name evidence="16" type="primary">LOC108619709</name>
</gene>
<dbReference type="CDD" id="cd04301">
    <property type="entry name" value="NAT_SF"/>
    <property type="match status" value="1"/>
</dbReference>
<keyword evidence="4" id="KW-0808">Transferase</keyword>
<proteinExistence type="inferred from homology"/>
<dbReference type="PRINTS" id="PR00503">
    <property type="entry name" value="BROMODOMAIN"/>
</dbReference>
<feature type="domain" description="N-acetyltransferase" evidence="14">
    <location>
        <begin position="75"/>
        <end position="221"/>
    </location>
</feature>
<evidence type="ECO:0000313" key="15">
    <source>
        <dbReference type="Proteomes" id="UP000694904"/>
    </source>
</evidence>
<dbReference type="CDD" id="cd05509">
    <property type="entry name" value="Bromo_gcn5_like"/>
    <property type="match status" value="1"/>
</dbReference>
<evidence type="ECO:0000256" key="5">
    <source>
        <dbReference type="ARBA" id="ARBA00022853"/>
    </source>
</evidence>
<dbReference type="Pfam" id="PF00439">
    <property type="entry name" value="Bromodomain"/>
    <property type="match status" value="1"/>
</dbReference>
<keyword evidence="15" id="KW-1185">Reference proteome</keyword>
<dbReference type="PROSITE" id="PS00633">
    <property type="entry name" value="BROMODOMAIN_1"/>
    <property type="match status" value="1"/>
</dbReference>
<evidence type="ECO:0000256" key="8">
    <source>
        <dbReference type="ARBA" id="ARBA00023159"/>
    </source>
</evidence>
<dbReference type="Gene3D" id="1.20.920.10">
    <property type="entry name" value="Bromodomain-like"/>
    <property type="match status" value="1"/>
</dbReference>
<evidence type="ECO:0000256" key="10">
    <source>
        <dbReference type="ARBA" id="ARBA00023242"/>
    </source>
</evidence>
<dbReference type="PANTHER" id="PTHR45750">
    <property type="entry name" value="GH11602P"/>
    <property type="match status" value="1"/>
</dbReference>
<evidence type="ECO:0000259" key="14">
    <source>
        <dbReference type="PROSITE" id="PS51186"/>
    </source>
</evidence>
<keyword evidence="10" id="KW-0539">Nucleus</keyword>
<organism evidence="15 16">
    <name type="scientific">Drosophila arizonae</name>
    <name type="common">Fruit fly</name>
    <dbReference type="NCBI Taxonomy" id="7263"/>
    <lineage>
        <taxon>Eukaryota</taxon>
        <taxon>Metazoa</taxon>
        <taxon>Ecdysozoa</taxon>
        <taxon>Arthropoda</taxon>
        <taxon>Hexapoda</taxon>
        <taxon>Insecta</taxon>
        <taxon>Pterygota</taxon>
        <taxon>Neoptera</taxon>
        <taxon>Endopterygota</taxon>
        <taxon>Diptera</taxon>
        <taxon>Brachycera</taxon>
        <taxon>Muscomorpha</taxon>
        <taxon>Ephydroidea</taxon>
        <taxon>Drosophilidae</taxon>
        <taxon>Drosophila</taxon>
    </lineage>
</organism>
<dbReference type="InterPro" id="IPR016181">
    <property type="entry name" value="Acyl_CoA_acyltransferase"/>
</dbReference>
<dbReference type="PROSITE" id="PS50014">
    <property type="entry name" value="BROMODOMAIN_2"/>
    <property type="match status" value="1"/>
</dbReference>
<evidence type="ECO:0000256" key="4">
    <source>
        <dbReference type="ARBA" id="ARBA00022679"/>
    </source>
</evidence>
<dbReference type="PROSITE" id="PS51186">
    <property type="entry name" value="GNAT"/>
    <property type="match status" value="1"/>
</dbReference>
<dbReference type="SMART" id="SM00297">
    <property type="entry name" value="BROMO"/>
    <property type="match status" value="1"/>
</dbReference>
<evidence type="ECO:0000256" key="3">
    <source>
        <dbReference type="ARBA" id="ARBA00013184"/>
    </source>
</evidence>
<dbReference type="Pfam" id="PF00583">
    <property type="entry name" value="Acetyltransf_1"/>
    <property type="match status" value="1"/>
</dbReference>
<feature type="domain" description="Bromo" evidence="13">
    <location>
        <begin position="311"/>
        <end position="381"/>
    </location>
</feature>
<dbReference type="Gene3D" id="3.40.630.30">
    <property type="match status" value="1"/>
</dbReference>
<reference evidence="16" key="3">
    <citation type="submission" date="2025-08" db="UniProtKB">
        <authorList>
            <consortium name="RefSeq"/>
        </authorList>
    </citation>
    <scope>IDENTIFICATION</scope>
    <source>
        <tissue evidence="16">Whole organism</tissue>
    </source>
</reference>
<dbReference type="SUPFAM" id="SSF55729">
    <property type="entry name" value="Acyl-CoA N-acyltransferases (Nat)"/>
    <property type="match status" value="1"/>
</dbReference>
<dbReference type="Proteomes" id="UP000694904">
    <property type="component" value="Chromosome X"/>
</dbReference>
<name>A0ABM1PXJ6_DROAR</name>
<evidence type="ECO:0000256" key="2">
    <source>
        <dbReference type="ARBA" id="ARBA00008607"/>
    </source>
</evidence>
<keyword evidence="9" id="KW-0804">Transcription</keyword>
<evidence type="ECO:0000256" key="11">
    <source>
        <dbReference type="ARBA" id="ARBA00023315"/>
    </source>
</evidence>
<keyword evidence="11" id="KW-0012">Acyltransferase</keyword>
<evidence type="ECO:0000256" key="7">
    <source>
        <dbReference type="ARBA" id="ARBA00023117"/>
    </source>
</evidence>
<reference evidence="15" key="2">
    <citation type="journal article" date="2016" name="G3 (Bethesda)">
        <title>Genome Evolution in Three Species of Cactophilic Drosophila.</title>
        <authorList>
            <person name="Sanchez-Flores A."/>
            <person name="Penazola F."/>
            <person name="Carpinteyro-Ponce J."/>
            <person name="Nazario-Yepiz N."/>
            <person name="Abreu-Goodger C."/>
            <person name="Machado C.A."/>
            <person name="Markow T.A."/>
        </authorList>
    </citation>
    <scope>NUCLEOTIDE SEQUENCE [LARGE SCALE GENOMIC DNA]</scope>
</reference>
<dbReference type="InterPro" id="IPR018359">
    <property type="entry name" value="Bromodomain_CS"/>
</dbReference>
<dbReference type="InterPro" id="IPR000182">
    <property type="entry name" value="GNAT_dom"/>
</dbReference>
<dbReference type="RefSeq" id="XP_017871932.1">
    <property type="nucleotide sequence ID" value="XM_018016443.1"/>
</dbReference>
<evidence type="ECO:0000256" key="1">
    <source>
        <dbReference type="ARBA" id="ARBA00004123"/>
    </source>
</evidence>
<evidence type="ECO:0000256" key="12">
    <source>
        <dbReference type="PROSITE-ProRule" id="PRU00035"/>
    </source>
</evidence>
<comment type="similarity">
    <text evidence="2">Belongs to the acetyltransferase family. GCN5 subfamily.</text>
</comment>
<dbReference type="SUPFAM" id="SSF47370">
    <property type="entry name" value="Bromodomain"/>
    <property type="match status" value="1"/>
</dbReference>
<dbReference type="EC" id="2.3.1.48" evidence="3"/>